<feature type="chain" id="PRO_5032414346" evidence="2">
    <location>
        <begin position="20"/>
        <end position="169"/>
    </location>
</feature>
<name>A0A834JZJ1_VESPE</name>
<dbReference type="EMBL" id="JACSDY010000021">
    <property type="protein sequence ID" value="KAF7394486.1"/>
    <property type="molecule type" value="Genomic_DNA"/>
</dbReference>
<organism evidence="3 4">
    <name type="scientific">Vespula pensylvanica</name>
    <name type="common">Western yellow jacket</name>
    <name type="synonym">Wasp</name>
    <dbReference type="NCBI Taxonomy" id="30213"/>
    <lineage>
        <taxon>Eukaryota</taxon>
        <taxon>Metazoa</taxon>
        <taxon>Ecdysozoa</taxon>
        <taxon>Arthropoda</taxon>
        <taxon>Hexapoda</taxon>
        <taxon>Insecta</taxon>
        <taxon>Pterygota</taxon>
        <taxon>Neoptera</taxon>
        <taxon>Endopterygota</taxon>
        <taxon>Hymenoptera</taxon>
        <taxon>Apocrita</taxon>
        <taxon>Aculeata</taxon>
        <taxon>Vespoidea</taxon>
        <taxon>Vespidae</taxon>
        <taxon>Vespinae</taxon>
        <taxon>Vespula</taxon>
    </lineage>
</organism>
<keyword evidence="1" id="KW-0472">Membrane</keyword>
<evidence type="ECO:0000256" key="2">
    <source>
        <dbReference type="SAM" id="SignalP"/>
    </source>
</evidence>
<sequence>MRAVFNLVKFMCMVEICSALLVMTVGEVSMNVITISLLNTGDCDIPIHASNPTEVSHHLYGYNLLRSEHSKLFILETSKGRTSATKIKLFVEGLDLFSYLNSKLVYLEKHLRNQIAVYSNLRNLTLYVMKSAIYMAVTAGEVLHIVICIPVAIKVPDNEECYHELLMYQ</sequence>
<evidence type="ECO:0000313" key="4">
    <source>
        <dbReference type="Proteomes" id="UP000600918"/>
    </source>
</evidence>
<keyword evidence="1" id="KW-0812">Transmembrane</keyword>
<feature type="signal peptide" evidence="2">
    <location>
        <begin position="1"/>
        <end position="19"/>
    </location>
</feature>
<dbReference type="AlphaFoldDB" id="A0A834JZJ1"/>
<comment type="caution">
    <text evidence="3">The sequence shown here is derived from an EMBL/GenBank/DDBJ whole genome shotgun (WGS) entry which is preliminary data.</text>
</comment>
<feature type="transmembrane region" description="Helical" evidence="1">
    <location>
        <begin position="132"/>
        <end position="153"/>
    </location>
</feature>
<proteinExistence type="predicted"/>
<reference evidence="3" key="1">
    <citation type="journal article" date="2020" name="G3 (Bethesda)">
        <title>High-Quality Assemblies for Three Invasive Social Wasps from the &lt;i&gt;Vespula&lt;/i&gt; Genus.</title>
        <authorList>
            <person name="Harrop T.W.R."/>
            <person name="Guhlin J."/>
            <person name="McLaughlin G.M."/>
            <person name="Permina E."/>
            <person name="Stockwell P."/>
            <person name="Gilligan J."/>
            <person name="Le Lec M.F."/>
            <person name="Gruber M.A.M."/>
            <person name="Quinn O."/>
            <person name="Lovegrove M."/>
            <person name="Duncan E.J."/>
            <person name="Remnant E.J."/>
            <person name="Van Eeckhoven J."/>
            <person name="Graham B."/>
            <person name="Knapp R.A."/>
            <person name="Langford K.W."/>
            <person name="Kronenberg Z."/>
            <person name="Press M.O."/>
            <person name="Eacker S.M."/>
            <person name="Wilson-Rankin E.E."/>
            <person name="Purcell J."/>
            <person name="Lester P.J."/>
            <person name="Dearden P.K."/>
        </authorList>
    </citation>
    <scope>NUCLEOTIDE SEQUENCE</scope>
    <source>
        <strain evidence="3">Volc-1</strain>
    </source>
</reference>
<protein>
    <submittedName>
        <fullName evidence="3">Uncharacterized protein</fullName>
    </submittedName>
</protein>
<gene>
    <name evidence="3" type="ORF">H0235_017081</name>
</gene>
<keyword evidence="2" id="KW-0732">Signal</keyword>
<dbReference type="Proteomes" id="UP000600918">
    <property type="component" value="Unassembled WGS sequence"/>
</dbReference>
<evidence type="ECO:0000256" key="1">
    <source>
        <dbReference type="SAM" id="Phobius"/>
    </source>
</evidence>
<dbReference type="Pfam" id="PF24664">
    <property type="entry name" value="Monjiviricetes_fusion"/>
    <property type="match status" value="2"/>
</dbReference>
<evidence type="ECO:0000313" key="3">
    <source>
        <dbReference type="EMBL" id="KAF7394486.1"/>
    </source>
</evidence>
<accession>A0A834JZJ1</accession>
<keyword evidence="1" id="KW-1133">Transmembrane helix</keyword>
<keyword evidence="4" id="KW-1185">Reference proteome</keyword>